<reference evidence="7 8" key="1">
    <citation type="journal article" date="2024" name="Int. J. Syst. Evol. Microbiol.">
        <title>Clostridium omnivorum sp. nov., isolated from anoxic soil under the treatment of reductive soil disinfestation.</title>
        <authorList>
            <person name="Ueki A."/>
            <person name="Tonouchi A."/>
            <person name="Kaku N."/>
            <person name="Honma S."/>
            <person name="Ueki K."/>
        </authorList>
    </citation>
    <scope>NUCLEOTIDE SEQUENCE [LARGE SCALE GENOMIC DNA]</scope>
    <source>
        <strain evidence="7 8">E14</strain>
    </source>
</reference>
<keyword evidence="4 5" id="KW-0472">Membrane</keyword>
<feature type="transmembrane region" description="Helical" evidence="5">
    <location>
        <begin position="295"/>
        <end position="316"/>
    </location>
</feature>
<feature type="transmembrane region" description="Helical" evidence="5">
    <location>
        <begin position="20"/>
        <end position="41"/>
    </location>
</feature>
<evidence type="ECO:0000259" key="6">
    <source>
        <dbReference type="Pfam" id="PF12698"/>
    </source>
</evidence>
<name>A0ABQ5NAP5_9CLOT</name>
<evidence type="ECO:0000313" key="8">
    <source>
        <dbReference type="Proteomes" id="UP001208567"/>
    </source>
</evidence>
<accession>A0ABQ5NAP5</accession>
<dbReference type="RefSeq" id="WP_264851588.1">
    <property type="nucleotide sequence ID" value="NZ_BRXR01000001.1"/>
</dbReference>
<evidence type="ECO:0000256" key="3">
    <source>
        <dbReference type="ARBA" id="ARBA00022989"/>
    </source>
</evidence>
<dbReference type="Proteomes" id="UP001208567">
    <property type="component" value="Unassembled WGS sequence"/>
</dbReference>
<gene>
    <name evidence="7" type="ORF">bsdE14_36950</name>
</gene>
<dbReference type="InterPro" id="IPR052902">
    <property type="entry name" value="ABC-2_transporter"/>
</dbReference>
<keyword evidence="8" id="KW-1185">Reference proteome</keyword>
<keyword evidence="3 5" id="KW-1133">Transmembrane helix</keyword>
<evidence type="ECO:0000256" key="1">
    <source>
        <dbReference type="ARBA" id="ARBA00004141"/>
    </source>
</evidence>
<organism evidence="7 8">
    <name type="scientific">Clostridium omnivorum</name>
    <dbReference type="NCBI Taxonomy" id="1604902"/>
    <lineage>
        <taxon>Bacteria</taxon>
        <taxon>Bacillati</taxon>
        <taxon>Bacillota</taxon>
        <taxon>Clostridia</taxon>
        <taxon>Eubacteriales</taxon>
        <taxon>Clostridiaceae</taxon>
        <taxon>Clostridium</taxon>
    </lineage>
</organism>
<feature type="transmembrane region" description="Helical" evidence="5">
    <location>
        <begin position="182"/>
        <end position="202"/>
    </location>
</feature>
<dbReference type="InterPro" id="IPR013525">
    <property type="entry name" value="ABC2_TM"/>
</dbReference>
<comment type="subcellular location">
    <subcellularLocation>
        <location evidence="1">Membrane</location>
        <topology evidence="1">Multi-pass membrane protein</topology>
    </subcellularLocation>
</comment>
<sequence>MFLHNYIYRLKCIVRDKQMIFWTFLFPILLATLFNMAFSNLSSAENFSRIKIAVVNNDEYKKNTDFIKAIESVSKPDKSDGKDNLFDIKYTSQEDADKLLEDSKIDGYIYFDEGVKLVVKKSGINQTIIKGFLDDFKQTSSTMITIINKNPAAIQNGLLDSISNREDFLKEASISKSAPNTVVNYFYTLIAMACLYGSFWGLKEVVAIQANLSPQGARVNMAPTHKVKVFMASIFAATTVQLAEIFILLAYLILILKVNFGSQLGYIALTCVIGTITGVTFGTCIASVIKKGEGVKVGILIGFTMMMSFLSGMMYDKMKYIISTNVPILGYLNPANLITDSFYSLYYYNTHSKFFVDIILLCSFTVVFSIATYLVLRRQKYASL</sequence>
<protein>
    <submittedName>
        <fullName evidence="7">Multidrug ABC transporter permease</fullName>
    </submittedName>
</protein>
<evidence type="ECO:0000256" key="4">
    <source>
        <dbReference type="ARBA" id="ARBA00023136"/>
    </source>
</evidence>
<evidence type="ECO:0000256" key="2">
    <source>
        <dbReference type="ARBA" id="ARBA00022692"/>
    </source>
</evidence>
<evidence type="ECO:0000313" key="7">
    <source>
        <dbReference type="EMBL" id="GLC32285.1"/>
    </source>
</evidence>
<feature type="transmembrane region" description="Helical" evidence="5">
    <location>
        <begin position="266"/>
        <end position="289"/>
    </location>
</feature>
<feature type="domain" description="ABC-2 type transporter transmembrane" evidence="6">
    <location>
        <begin position="17"/>
        <end position="373"/>
    </location>
</feature>
<feature type="transmembrane region" description="Helical" evidence="5">
    <location>
        <begin position="354"/>
        <end position="376"/>
    </location>
</feature>
<keyword evidence="2 5" id="KW-0812">Transmembrane</keyword>
<comment type="caution">
    <text evidence="7">The sequence shown here is derived from an EMBL/GenBank/DDBJ whole genome shotgun (WGS) entry which is preliminary data.</text>
</comment>
<dbReference type="Pfam" id="PF12698">
    <property type="entry name" value="ABC2_membrane_3"/>
    <property type="match status" value="1"/>
</dbReference>
<dbReference type="EMBL" id="BRXR01000001">
    <property type="protein sequence ID" value="GLC32285.1"/>
    <property type="molecule type" value="Genomic_DNA"/>
</dbReference>
<feature type="transmembrane region" description="Helical" evidence="5">
    <location>
        <begin position="229"/>
        <end position="254"/>
    </location>
</feature>
<proteinExistence type="predicted"/>
<evidence type="ECO:0000256" key="5">
    <source>
        <dbReference type="SAM" id="Phobius"/>
    </source>
</evidence>
<dbReference type="PANTHER" id="PTHR43027">
    <property type="entry name" value="DOXORUBICIN RESISTANCE ABC TRANSPORTER PERMEASE PROTEIN DRRC-RELATED"/>
    <property type="match status" value="1"/>
</dbReference>
<feature type="transmembrane region" description="Helical" evidence="5">
    <location>
        <begin position="328"/>
        <end position="348"/>
    </location>
</feature>
<dbReference type="PANTHER" id="PTHR43027:SF1">
    <property type="entry name" value="DOXORUBICIN RESISTANCE ABC TRANSPORTER PERMEASE PROTEIN DRRC-RELATED"/>
    <property type="match status" value="1"/>
</dbReference>